<comment type="caution">
    <text evidence="2">The sequence shown here is derived from an EMBL/GenBank/DDBJ whole genome shotgun (WGS) entry which is preliminary data.</text>
</comment>
<evidence type="ECO:0000259" key="1">
    <source>
        <dbReference type="PROSITE" id="PS50195"/>
    </source>
</evidence>
<reference evidence="2 3" key="1">
    <citation type="submission" date="2018-08" db="EMBL/GenBank/DDBJ databases">
        <title>Aphanomyces genome sequencing and annotation.</title>
        <authorList>
            <person name="Minardi D."/>
            <person name="Oidtmann B."/>
            <person name="Van Der Giezen M."/>
            <person name="Studholme D.J."/>
        </authorList>
    </citation>
    <scope>NUCLEOTIDE SEQUENCE [LARGE SCALE GENOMIC DNA]</scope>
    <source>
        <strain evidence="2 3">NJM0002</strain>
    </source>
</reference>
<feature type="domain" description="PX" evidence="1">
    <location>
        <begin position="8"/>
        <end position="145"/>
    </location>
</feature>
<organism evidence="2 3">
    <name type="scientific">Aphanomyces invadans</name>
    <dbReference type="NCBI Taxonomy" id="157072"/>
    <lineage>
        <taxon>Eukaryota</taxon>
        <taxon>Sar</taxon>
        <taxon>Stramenopiles</taxon>
        <taxon>Oomycota</taxon>
        <taxon>Saprolegniomycetes</taxon>
        <taxon>Saprolegniales</taxon>
        <taxon>Verrucalvaceae</taxon>
        <taxon>Aphanomyces</taxon>
    </lineage>
</organism>
<proteinExistence type="predicted"/>
<dbReference type="Pfam" id="PF00787">
    <property type="entry name" value="PX"/>
    <property type="match status" value="1"/>
</dbReference>
<dbReference type="SUPFAM" id="SSF64268">
    <property type="entry name" value="PX domain"/>
    <property type="match status" value="1"/>
</dbReference>
<gene>
    <name evidence="2" type="ORF">DYB32_005097</name>
</gene>
<dbReference type="Gene3D" id="3.30.1520.10">
    <property type="entry name" value="Phox-like domain"/>
    <property type="match status" value="1"/>
</dbReference>
<dbReference type="Proteomes" id="UP000285060">
    <property type="component" value="Unassembled WGS sequence"/>
</dbReference>
<dbReference type="EMBL" id="QUSY01000436">
    <property type="protein sequence ID" value="RHY29481.1"/>
    <property type="molecule type" value="Genomic_DNA"/>
</dbReference>
<dbReference type="VEuPathDB" id="FungiDB:H310_04986"/>
<evidence type="ECO:0000313" key="2">
    <source>
        <dbReference type="EMBL" id="RHY29481.1"/>
    </source>
</evidence>
<dbReference type="InterPro" id="IPR001683">
    <property type="entry name" value="PX_dom"/>
</dbReference>
<dbReference type="AlphaFoldDB" id="A0A418AVJ9"/>
<sequence>MAAPMEDHLEIHLLANRSTTDESNGKYTNYTIYIKNVSTGQKHSVQRRYSHFYELRNQLLAIVNWGHCPFCTHCCSVIKSYTFPKRTPLSWQLSVVQERIDGLALFLKDILRDLLNGAFRQCHHADTNIRLNVIRSFLEVDEQQLMRRVLKVPPEVKVERFRSFLEPPRVTPEVTPKRKVSADTCPSCLSKWIDCYCNDDEMFSERIREVMSPTV</sequence>
<dbReference type="InterPro" id="IPR036871">
    <property type="entry name" value="PX_dom_sf"/>
</dbReference>
<keyword evidence="3" id="KW-1185">Reference proteome</keyword>
<protein>
    <recommendedName>
        <fullName evidence="1">PX domain-containing protein</fullName>
    </recommendedName>
</protein>
<name>A0A418AVJ9_9STRA</name>
<dbReference type="GO" id="GO:0035091">
    <property type="term" value="F:phosphatidylinositol binding"/>
    <property type="evidence" value="ECO:0007669"/>
    <property type="project" value="InterPro"/>
</dbReference>
<evidence type="ECO:0000313" key="3">
    <source>
        <dbReference type="Proteomes" id="UP000285060"/>
    </source>
</evidence>
<dbReference type="PROSITE" id="PS50195">
    <property type="entry name" value="PX"/>
    <property type="match status" value="1"/>
</dbReference>
<accession>A0A418AVJ9</accession>